<dbReference type="NCBIfam" id="TIGR01587">
    <property type="entry name" value="cas3_core"/>
    <property type="match status" value="1"/>
</dbReference>
<dbReference type="PROSITE" id="PS51643">
    <property type="entry name" value="HD_CAS3"/>
    <property type="match status" value="1"/>
</dbReference>
<dbReference type="Gene3D" id="1.10.3210.30">
    <property type="match status" value="1"/>
</dbReference>
<evidence type="ECO:0000256" key="6">
    <source>
        <dbReference type="ARBA" id="ARBA00022801"/>
    </source>
</evidence>
<protein>
    <submittedName>
        <fullName evidence="11">CRISPR-associated helicase Cas3</fullName>
    </submittedName>
</protein>
<keyword evidence="9" id="KW-0051">Antiviral defense</keyword>
<dbReference type="PANTHER" id="PTHR47963">
    <property type="entry name" value="DEAD-BOX ATP-DEPENDENT RNA HELICASE 47, MITOCHONDRIAL"/>
    <property type="match status" value="1"/>
</dbReference>
<comment type="similarity">
    <text evidence="2">In the central section; belongs to the CRISPR-associated helicase Cas3 family.</text>
</comment>
<feature type="domain" description="HD Cas3-type" evidence="10">
    <location>
        <begin position="10"/>
        <end position="200"/>
    </location>
</feature>
<dbReference type="InterPro" id="IPR038257">
    <property type="entry name" value="CRISPR-assoc_Cas3_HD_sf"/>
</dbReference>
<evidence type="ECO:0000256" key="2">
    <source>
        <dbReference type="ARBA" id="ARBA00009046"/>
    </source>
</evidence>
<evidence type="ECO:0000256" key="3">
    <source>
        <dbReference type="ARBA" id="ARBA00022722"/>
    </source>
</evidence>
<dbReference type="InterPro" id="IPR050547">
    <property type="entry name" value="DEAD_box_RNA_helicases"/>
</dbReference>
<organism evidence="11 12">
    <name type="scientific">Paenibacillus wenxiniae</name>
    <dbReference type="NCBI Taxonomy" id="1636843"/>
    <lineage>
        <taxon>Bacteria</taxon>
        <taxon>Bacillati</taxon>
        <taxon>Bacillota</taxon>
        <taxon>Bacilli</taxon>
        <taxon>Bacillales</taxon>
        <taxon>Paenibacillaceae</taxon>
        <taxon>Paenibacillus</taxon>
    </lineage>
</organism>
<comment type="similarity">
    <text evidence="1">In the N-terminal section; belongs to the CRISPR-associated nuclease Cas3-HD family.</text>
</comment>
<dbReference type="NCBIfam" id="TIGR01596">
    <property type="entry name" value="cas3_HD"/>
    <property type="match status" value="1"/>
</dbReference>
<evidence type="ECO:0000256" key="7">
    <source>
        <dbReference type="ARBA" id="ARBA00022806"/>
    </source>
</evidence>
<dbReference type="InterPro" id="IPR054712">
    <property type="entry name" value="Cas3-like_dom"/>
</dbReference>
<keyword evidence="8" id="KW-0067">ATP-binding</keyword>
<dbReference type="PANTHER" id="PTHR47963:SF9">
    <property type="entry name" value="CRISPR-ASSOCIATED ENDONUCLEASE_HELICASE CAS3"/>
    <property type="match status" value="1"/>
</dbReference>
<keyword evidence="7" id="KW-0347">Helicase</keyword>
<evidence type="ECO:0000256" key="9">
    <source>
        <dbReference type="ARBA" id="ARBA00023118"/>
    </source>
</evidence>
<dbReference type="SUPFAM" id="SSF109604">
    <property type="entry name" value="HD-domain/PDEase-like"/>
    <property type="match status" value="1"/>
</dbReference>
<evidence type="ECO:0000256" key="5">
    <source>
        <dbReference type="ARBA" id="ARBA00022741"/>
    </source>
</evidence>
<evidence type="ECO:0000259" key="10">
    <source>
        <dbReference type="PROSITE" id="PS51643"/>
    </source>
</evidence>
<evidence type="ECO:0000256" key="4">
    <source>
        <dbReference type="ARBA" id="ARBA00022723"/>
    </source>
</evidence>
<evidence type="ECO:0000256" key="8">
    <source>
        <dbReference type="ARBA" id="ARBA00022840"/>
    </source>
</evidence>
<dbReference type="Pfam" id="PF18019">
    <property type="entry name" value="Cas3_HD"/>
    <property type="match status" value="1"/>
</dbReference>
<keyword evidence="12" id="KW-1185">Reference proteome</keyword>
<evidence type="ECO:0000256" key="1">
    <source>
        <dbReference type="ARBA" id="ARBA00006847"/>
    </source>
</evidence>
<evidence type="ECO:0000313" key="11">
    <source>
        <dbReference type="EMBL" id="MFD1884431.1"/>
    </source>
</evidence>
<keyword evidence="5" id="KW-0547">Nucleotide-binding</keyword>
<dbReference type="InterPro" id="IPR027417">
    <property type="entry name" value="P-loop_NTPase"/>
</dbReference>
<dbReference type="Pfam" id="PF22590">
    <property type="entry name" value="Cas3-like_C_2"/>
    <property type="match status" value="1"/>
</dbReference>
<dbReference type="RefSeq" id="WP_347326241.1">
    <property type="nucleotide sequence ID" value="NZ_JBCGUH010000010.1"/>
</dbReference>
<dbReference type="Gene3D" id="3.40.50.300">
    <property type="entry name" value="P-loop containing nucleotide triphosphate hydrolases"/>
    <property type="match status" value="2"/>
</dbReference>
<keyword evidence="3" id="KW-0540">Nuclease</keyword>
<name>A0ABW4RE41_9BACL</name>
<dbReference type="SUPFAM" id="SSF52540">
    <property type="entry name" value="P-loop containing nucleoside triphosphate hydrolases"/>
    <property type="match status" value="1"/>
</dbReference>
<dbReference type="Pfam" id="PF00270">
    <property type="entry name" value="DEAD"/>
    <property type="match status" value="1"/>
</dbReference>
<dbReference type="CDD" id="cd09641">
    <property type="entry name" value="Cas3''_I"/>
    <property type="match status" value="1"/>
</dbReference>
<evidence type="ECO:0000313" key="12">
    <source>
        <dbReference type="Proteomes" id="UP001597233"/>
    </source>
</evidence>
<proteinExistence type="inferred from homology"/>
<keyword evidence="4" id="KW-0479">Metal-binding</keyword>
<comment type="caution">
    <text evidence="11">The sequence shown here is derived from an EMBL/GenBank/DDBJ whole genome shotgun (WGS) entry which is preliminary data.</text>
</comment>
<dbReference type="InterPro" id="IPR006474">
    <property type="entry name" value="Helicase_Cas3_CRISPR-ass_core"/>
</dbReference>
<dbReference type="InterPro" id="IPR011545">
    <property type="entry name" value="DEAD/DEAH_box_helicase_dom"/>
</dbReference>
<keyword evidence="6" id="KW-0378">Hydrolase</keyword>
<accession>A0ABW4RE41</accession>
<reference evidence="12" key="1">
    <citation type="journal article" date="2019" name="Int. J. Syst. Evol. Microbiol.">
        <title>The Global Catalogue of Microorganisms (GCM) 10K type strain sequencing project: providing services to taxonomists for standard genome sequencing and annotation.</title>
        <authorList>
            <consortium name="The Broad Institute Genomics Platform"/>
            <consortium name="The Broad Institute Genome Sequencing Center for Infectious Disease"/>
            <person name="Wu L."/>
            <person name="Ma J."/>
        </authorList>
    </citation>
    <scope>NUCLEOTIDE SEQUENCE [LARGE SCALE GENOMIC DNA]</scope>
    <source>
        <strain evidence="12">CCUG 54950</strain>
    </source>
</reference>
<gene>
    <name evidence="11" type="primary">cas3</name>
    <name evidence="11" type="ORF">ACFSC9_02755</name>
</gene>
<dbReference type="Proteomes" id="UP001597233">
    <property type="component" value="Unassembled WGS sequence"/>
</dbReference>
<dbReference type="InterPro" id="IPR006483">
    <property type="entry name" value="CRISPR-assoc_Cas3_HD"/>
</dbReference>
<sequence>MLFYAKSKPAWPNTETIKQHTEALVRCYHILKQHYQHKLIWMSERDWQLLYWAVMYHDVGKYDAVFQNKILQVIRQPLLEVKHLHPIRHNYISVLAIPYKELGLSKDEESVLIQAVGYHHEGTTITGIADFNQHVAAAYKLHILPHADQIEQELGIKLNRKISTGKLSALQHVNRFKGSKNPWFYKYIMIKGLLHRLDHAASAHVDVELAAEMAVGEYTSHFIEHKMIIPYANTVMPAQKNALQRFAEQHQNQHIVVVAQTGMGKTEAGLLWIGEDKGFFTLPLRVSINSMYNRVIDKEGIAFTTRSEGQESIEEATGLLHSTTLDHLQQLMDADEEALEKTHRQSAQYANKLIISTIDQVLKFPLFYLGFEKEYATMAYSKIIIDELQAYDPRIAAVIVQALVMIDQIGGSFMIMTATLPPFYYTALQKKLACNQPLLQDDDSEQQPRPALVYGEYIDDTIVRHHVQIRSESIVDEATIQRIVQDGKQSKVLVICNTVKRAVEVYRELQKHMDQPHLLHSRLIKRDRALREKDIITFAKHEQNAGIWITTQLVEASLDIDFDILHTEMSSLDSQFQRYGRCNRKGLKSVEAINIWVYTAYVSGVNIGKNSIYHEDIYARSLELFGTFQTGILSETAKHRMIQLLYDEEALKESTFKQLFDHTLEQLQFRTLYETSRKQAQDLLRDIHEIQVIPECFRGNPEIEAALHDWSTAKGDYEHIARIRRKARQTLEQYTVGVNEYVAHAKKLLSPIKPLKDLYYVSVEYHEQTGLDTSIITSDTAMIV</sequence>
<dbReference type="EMBL" id="JBHUEH010000009">
    <property type="protein sequence ID" value="MFD1884431.1"/>
    <property type="molecule type" value="Genomic_DNA"/>
</dbReference>